<evidence type="ECO:0000313" key="5">
    <source>
        <dbReference type="Proteomes" id="UP001338125"/>
    </source>
</evidence>
<dbReference type="Proteomes" id="UP001338125">
    <property type="component" value="Unassembled WGS sequence"/>
</dbReference>
<dbReference type="EMBL" id="JAVFKD010000002">
    <property type="protein sequence ID" value="KAK5996781.1"/>
    <property type="molecule type" value="Genomic_DNA"/>
</dbReference>
<evidence type="ECO:0000256" key="1">
    <source>
        <dbReference type="ARBA" id="ARBA00023242"/>
    </source>
</evidence>
<dbReference type="SMART" id="SM00066">
    <property type="entry name" value="GAL4"/>
    <property type="match status" value="1"/>
</dbReference>
<evidence type="ECO:0000313" key="4">
    <source>
        <dbReference type="EMBL" id="KAK5996781.1"/>
    </source>
</evidence>
<reference evidence="4 5" key="1">
    <citation type="submission" date="2024-01" db="EMBL/GenBank/DDBJ databases">
        <title>Complete genome of Cladobotryum mycophilum ATHUM6906.</title>
        <authorList>
            <person name="Christinaki A.C."/>
            <person name="Myridakis A.I."/>
            <person name="Kouvelis V.N."/>
        </authorList>
    </citation>
    <scope>NUCLEOTIDE SEQUENCE [LARGE SCALE GENOMIC DNA]</scope>
    <source>
        <strain evidence="4 5">ATHUM6906</strain>
    </source>
</reference>
<dbReference type="Pfam" id="PF00172">
    <property type="entry name" value="Zn_clus"/>
    <property type="match status" value="1"/>
</dbReference>
<dbReference type="InterPro" id="IPR001138">
    <property type="entry name" value="Zn2Cys6_DnaBD"/>
</dbReference>
<accession>A0ABR0SYF4</accession>
<dbReference type="InterPro" id="IPR036864">
    <property type="entry name" value="Zn2-C6_fun-type_DNA-bd_sf"/>
</dbReference>
<name>A0ABR0SYF4_9HYPO</name>
<feature type="region of interest" description="Disordered" evidence="2">
    <location>
        <begin position="1"/>
        <end position="49"/>
    </location>
</feature>
<gene>
    <name evidence="4" type="ORF">PT974_02123</name>
</gene>
<keyword evidence="5" id="KW-1185">Reference proteome</keyword>
<proteinExistence type="predicted"/>
<feature type="domain" description="Zn(2)-C6 fungal-type" evidence="3">
    <location>
        <begin position="47"/>
        <end position="78"/>
    </location>
</feature>
<evidence type="ECO:0000259" key="3">
    <source>
        <dbReference type="PROSITE" id="PS50048"/>
    </source>
</evidence>
<dbReference type="PROSITE" id="PS50048">
    <property type="entry name" value="ZN2_CY6_FUNGAL_2"/>
    <property type="match status" value="1"/>
</dbReference>
<feature type="compositionally biased region" description="Low complexity" evidence="2">
    <location>
        <begin position="96"/>
        <end position="116"/>
    </location>
</feature>
<dbReference type="SUPFAM" id="SSF57701">
    <property type="entry name" value="Zn2/Cys6 DNA-binding domain"/>
    <property type="match status" value="1"/>
</dbReference>
<feature type="compositionally biased region" description="Polar residues" evidence="2">
    <location>
        <begin position="1"/>
        <end position="15"/>
    </location>
</feature>
<dbReference type="PROSITE" id="PS00463">
    <property type="entry name" value="ZN2_CY6_FUNGAL_1"/>
    <property type="match status" value="1"/>
</dbReference>
<protein>
    <recommendedName>
        <fullName evidence="3">Zn(2)-C6 fungal-type domain-containing protein</fullName>
    </recommendedName>
</protein>
<organism evidence="4 5">
    <name type="scientific">Cladobotryum mycophilum</name>
    <dbReference type="NCBI Taxonomy" id="491253"/>
    <lineage>
        <taxon>Eukaryota</taxon>
        <taxon>Fungi</taxon>
        <taxon>Dikarya</taxon>
        <taxon>Ascomycota</taxon>
        <taxon>Pezizomycotina</taxon>
        <taxon>Sordariomycetes</taxon>
        <taxon>Hypocreomycetidae</taxon>
        <taxon>Hypocreales</taxon>
        <taxon>Hypocreaceae</taxon>
        <taxon>Cladobotryum</taxon>
    </lineage>
</organism>
<keyword evidence="1" id="KW-0539">Nucleus</keyword>
<dbReference type="CDD" id="cd00067">
    <property type="entry name" value="GAL4"/>
    <property type="match status" value="1"/>
</dbReference>
<dbReference type="Gene3D" id="4.10.240.10">
    <property type="entry name" value="Zn(2)-C6 fungal-type DNA-binding domain"/>
    <property type="match status" value="1"/>
</dbReference>
<sequence>MVNSSQIPSSYTSQWKAGDRQPSVSVRSGSGSDREGFSAPEPRYCSSCSNCRRSRVKCSGGHPCQRCAKSSDPSSCVYKVSQRHGKRKANNQDPGSSRSQTSAISSSYQQSPSLRFPSLPSSLSDFEDMPLHLEHHFPHTAMSIDDNGNELMLNSFAEQPPCSTDLLALAKASSLGHFQDGDDINTSTTFGLAVSCNCYLSNQTWAKLIDSSAKDPEKASLDNILQSLRESSAHIVNYLACPHCDNGCPRLVNLAMLHQRQVGLMCTITKNPAAFLHGPANGAVRFTLGVYQLNEQDDCNFKRLAVLSAARSVESQVTNFDDIIRGHQDAEFMGTSASEISESAKLNLRWLLDVARNLRSRLRVIISMLEKQEWGLP</sequence>
<feature type="region of interest" description="Disordered" evidence="2">
    <location>
        <begin position="78"/>
        <end position="116"/>
    </location>
</feature>
<evidence type="ECO:0000256" key="2">
    <source>
        <dbReference type="SAM" id="MobiDB-lite"/>
    </source>
</evidence>
<comment type="caution">
    <text evidence="4">The sequence shown here is derived from an EMBL/GenBank/DDBJ whole genome shotgun (WGS) entry which is preliminary data.</text>
</comment>